<dbReference type="InterPro" id="IPR036641">
    <property type="entry name" value="HPT_dom_sf"/>
</dbReference>
<evidence type="ECO:0008006" key="5">
    <source>
        <dbReference type="Google" id="ProtNLM"/>
    </source>
</evidence>
<sequence>MNNVTMARFIFDFRCPCVQKARRMSIRFVTLSGCFIAFVLLLCMFPAQANAASRVGAASTPVLNGNSSPAVEANQHGAVIPLPQPLDDIDAHEGGSSGPPLATMASGDGSALAETAQDDAFARPTWSITLGLALALSLAAGVSVALIGAFLSRSATRRLVEKQKQVADQWARRYEAADARWRTAQIHGWNHAQAHGNPCAVDTSNSFGLSGATRFLVEAPLLAVANLLDCFNVPAVPSRPSPPLATIQYALRTWSQTLRDLLDTSPLESRTLVIDESETNLRELADGVVGLLAPFAANQGVRISVNVDPAVAETILADHARVGQLCFHLLGRAIQLSRHQEIVLMVGAEPLNAGSQRILIGLMEAGEKSAPAERRPQADCILCQPDMAGKRSDETDACLPLCQALAQRMQGELSVSRGLDAIASVSFEAQFAVVEKRSLARPVCDDVQTSASSIATGLPADSVSGSYEPFDHRFLDSLSEEGVNLSIFLDGWRRAMADDVARLGVLWRQGEPDHLRSVLHRLSGAVGLVGARSLMEALRRASVSPLEQSTISIESLIERARNLAMQLEARPAAPGST</sequence>
<dbReference type="GO" id="GO:0005524">
    <property type="term" value="F:ATP binding"/>
    <property type="evidence" value="ECO:0007669"/>
    <property type="project" value="UniProtKB-KW"/>
</dbReference>
<evidence type="ECO:0000313" key="4">
    <source>
        <dbReference type="Proteomes" id="UP000183487"/>
    </source>
</evidence>
<dbReference type="GO" id="GO:0000160">
    <property type="term" value="P:phosphorelay signal transduction system"/>
    <property type="evidence" value="ECO:0007669"/>
    <property type="project" value="InterPro"/>
</dbReference>
<keyword evidence="2" id="KW-0472">Membrane</keyword>
<reference evidence="4" key="1">
    <citation type="submission" date="2016-10" db="EMBL/GenBank/DDBJ databases">
        <authorList>
            <person name="Varghese N."/>
            <person name="Submissions S."/>
        </authorList>
    </citation>
    <scope>NUCLEOTIDE SEQUENCE [LARGE SCALE GENOMIC DNA]</scope>
    <source>
        <strain evidence="4">GAS106B</strain>
    </source>
</reference>
<keyword evidence="2" id="KW-0812">Transmembrane</keyword>
<dbReference type="GO" id="GO:0005886">
    <property type="term" value="C:plasma membrane"/>
    <property type="evidence" value="ECO:0007669"/>
    <property type="project" value="UniProtKB-SubCell"/>
</dbReference>
<proteinExistence type="predicted"/>
<evidence type="ECO:0000256" key="1">
    <source>
        <dbReference type="ARBA" id="ARBA00022553"/>
    </source>
</evidence>
<keyword evidence="1" id="KW-0597">Phosphoprotein</keyword>
<dbReference type="PANTHER" id="PTHR45339">
    <property type="entry name" value="HYBRID SIGNAL TRANSDUCTION HISTIDINE KINASE J"/>
    <property type="match status" value="1"/>
</dbReference>
<protein>
    <recommendedName>
        <fullName evidence="5">Hpt domain-containing protein</fullName>
    </recommendedName>
</protein>
<evidence type="ECO:0000256" key="2">
    <source>
        <dbReference type="SAM" id="Phobius"/>
    </source>
</evidence>
<dbReference type="SUPFAM" id="SSF47226">
    <property type="entry name" value="Histidine-containing phosphotransfer domain, HPT domain"/>
    <property type="match status" value="1"/>
</dbReference>
<dbReference type="PANTHER" id="PTHR45339:SF5">
    <property type="entry name" value="HISTIDINE KINASE"/>
    <property type="match status" value="1"/>
</dbReference>
<dbReference type="EMBL" id="FNKP01000002">
    <property type="protein sequence ID" value="SDR16994.1"/>
    <property type="molecule type" value="Genomic_DNA"/>
</dbReference>
<accession>A0A1H1GUW8</accession>
<evidence type="ECO:0000313" key="3">
    <source>
        <dbReference type="EMBL" id="SDR16994.1"/>
    </source>
</evidence>
<dbReference type="Proteomes" id="UP000183487">
    <property type="component" value="Unassembled WGS sequence"/>
</dbReference>
<dbReference type="AlphaFoldDB" id="A0A1H1GUW8"/>
<dbReference type="Gene3D" id="3.30.565.10">
    <property type="entry name" value="Histidine kinase-like ATPase, C-terminal domain"/>
    <property type="match status" value="1"/>
</dbReference>
<keyword evidence="4" id="KW-1185">Reference proteome</keyword>
<dbReference type="SUPFAM" id="SSF55874">
    <property type="entry name" value="ATPase domain of HSP90 chaperone/DNA topoisomerase II/histidine kinase"/>
    <property type="match status" value="1"/>
</dbReference>
<feature type="transmembrane region" description="Helical" evidence="2">
    <location>
        <begin position="128"/>
        <end position="151"/>
    </location>
</feature>
<dbReference type="InterPro" id="IPR036890">
    <property type="entry name" value="HATPase_C_sf"/>
</dbReference>
<keyword evidence="2" id="KW-1133">Transmembrane helix</keyword>
<name>A0A1H1GUW8_9BURK</name>
<gene>
    <name evidence="3" type="ORF">SAMN05443245_3302</name>
</gene>
<organism evidence="3 4">
    <name type="scientific">Paraburkholderia fungorum</name>
    <dbReference type="NCBI Taxonomy" id="134537"/>
    <lineage>
        <taxon>Bacteria</taxon>
        <taxon>Pseudomonadati</taxon>
        <taxon>Pseudomonadota</taxon>
        <taxon>Betaproteobacteria</taxon>
        <taxon>Burkholderiales</taxon>
        <taxon>Burkholderiaceae</taxon>
        <taxon>Paraburkholderia</taxon>
    </lineage>
</organism>